<evidence type="ECO:0000313" key="2">
    <source>
        <dbReference type="EMBL" id="NMK54572.1"/>
    </source>
</evidence>
<dbReference type="Proteomes" id="UP000550736">
    <property type="component" value="Unassembled WGS sequence"/>
</dbReference>
<accession>A0A7X9ZIZ1</accession>
<keyword evidence="4" id="KW-1185">Reference proteome</keyword>
<dbReference type="EMBL" id="JABBMI010000061">
    <property type="protein sequence ID" value="NMK54572.1"/>
    <property type="molecule type" value="Genomic_DNA"/>
</dbReference>
<comment type="caution">
    <text evidence="3">The sequence shown here is derived from an EMBL/GenBank/DDBJ whole genome shotgun (WGS) entry which is preliminary data.</text>
</comment>
<gene>
    <name evidence="3" type="ORF">HHM13_04865</name>
    <name evidence="2" type="ORF">HHM24_07530</name>
</gene>
<dbReference type="GeneID" id="74187421"/>
<evidence type="ECO:0000313" key="3">
    <source>
        <dbReference type="EMBL" id="NMK97423.1"/>
    </source>
</evidence>
<organism evidence="3 5">
    <name type="scientific">Staphylococcus capitis</name>
    <dbReference type="NCBI Taxonomy" id="29388"/>
    <lineage>
        <taxon>Bacteria</taxon>
        <taxon>Bacillati</taxon>
        <taxon>Bacillota</taxon>
        <taxon>Bacilli</taxon>
        <taxon>Bacillales</taxon>
        <taxon>Staphylococcaceae</taxon>
        <taxon>Staphylococcus</taxon>
    </lineage>
</organism>
<reference evidence="4 5" key="1">
    <citation type="submission" date="2020-04" db="EMBL/GenBank/DDBJ databases">
        <title>The Epidemiology and Molecular Characteristics of Linezolid-Resistant Staphylococcus capitis in Huashan Hospital, Shanghai.</title>
        <authorList>
            <person name="Ding L."/>
            <person name="Li P."/>
            <person name="Yang Y."/>
            <person name="Lin D."/>
            <person name="Xu X."/>
        </authorList>
    </citation>
    <scope>NUCLEOTIDE SEQUENCE [LARGE SCALE GENOMIC DNA]</scope>
    <source>
        <strain evidence="3 5">12-86</strain>
        <strain evidence="2 4">17-84</strain>
    </source>
</reference>
<name>A0A7X9ZIZ1_STACP</name>
<feature type="coiled-coil region" evidence="1">
    <location>
        <begin position="80"/>
        <end position="121"/>
    </location>
</feature>
<dbReference type="AlphaFoldDB" id="A0A7X9ZIZ1"/>
<evidence type="ECO:0000313" key="4">
    <source>
        <dbReference type="Proteomes" id="UP000538955"/>
    </source>
</evidence>
<proteinExistence type="predicted"/>
<protein>
    <submittedName>
        <fullName evidence="3">Uncharacterized protein</fullName>
    </submittedName>
</protein>
<sequence>MFAIFVALISLTSVWVGYKIDNSMKRKSEIEDSRINWIQKVREVNTNLIKAFYDFNTHQNFYSEKTKDINMLDNMRSTLLEGLEYESRKRDNNAEKYKEEIDNIQEKVKEQTKVLNNKKIDRTSAMYNLFTSIEEMKNLFPINKYDIHKVRIEHKKILVAVESSASFYKGDLSISNEKIYDSLNELKKNIRESYDGNNTLEETKIDEYKDFINNYLKIEWEKVKSRKT</sequence>
<dbReference type="Proteomes" id="UP000538955">
    <property type="component" value="Unassembled WGS sequence"/>
</dbReference>
<keyword evidence="1" id="KW-0175">Coiled coil</keyword>
<dbReference type="EMBL" id="JABBLX010000011">
    <property type="protein sequence ID" value="NMK97423.1"/>
    <property type="molecule type" value="Genomic_DNA"/>
</dbReference>
<evidence type="ECO:0000313" key="5">
    <source>
        <dbReference type="Proteomes" id="UP000550736"/>
    </source>
</evidence>
<dbReference type="RefSeq" id="WP_002498866.1">
    <property type="nucleotide sequence ID" value="NZ_JABBLY010000056.1"/>
</dbReference>
<evidence type="ECO:0000256" key="1">
    <source>
        <dbReference type="SAM" id="Coils"/>
    </source>
</evidence>